<accession>B0BZX2</accession>
<dbReference type="AlphaFoldDB" id="B0BZX2"/>
<evidence type="ECO:0000313" key="1">
    <source>
        <dbReference type="EMBL" id="ABW27182.1"/>
    </source>
</evidence>
<dbReference type="STRING" id="329726.AM1_2168"/>
<dbReference type="Proteomes" id="UP000000268">
    <property type="component" value="Chromosome"/>
</dbReference>
<sequence length="40" mass="4932">MHHYSLPVLGRRLRKVLNTFKRLHAFTLQRLQRFTILLRT</sequence>
<proteinExistence type="predicted"/>
<dbReference type="EMBL" id="CP000828">
    <property type="protein sequence ID" value="ABW27182.1"/>
    <property type="molecule type" value="Genomic_DNA"/>
</dbReference>
<evidence type="ECO:0008006" key="3">
    <source>
        <dbReference type="Google" id="ProtNLM"/>
    </source>
</evidence>
<keyword evidence="2" id="KW-1185">Reference proteome</keyword>
<protein>
    <recommendedName>
        <fullName evidence="3">Transposase DDE domain-containing protein</fullName>
    </recommendedName>
</protein>
<organism evidence="1 2">
    <name type="scientific">Acaryochloris marina (strain MBIC 11017)</name>
    <dbReference type="NCBI Taxonomy" id="329726"/>
    <lineage>
        <taxon>Bacteria</taxon>
        <taxon>Bacillati</taxon>
        <taxon>Cyanobacteriota</taxon>
        <taxon>Cyanophyceae</taxon>
        <taxon>Acaryochloridales</taxon>
        <taxon>Acaryochloridaceae</taxon>
        <taxon>Acaryochloris</taxon>
    </lineage>
</organism>
<dbReference type="KEGG" id="amr:AM1_2168"/>
<gene>
    <name evidence="1" type="ordered locus">AM1_2168</name>
</gene>
<evidence type="ECO:0000313" key="2">
    <source>
        <dbReference type="Proteomes" id="UP000000268"/>
    </source>
</evidence>
<reference evidence="1 2" key="1">
    <citation type="journal article" date="2008" name="Proc. Natl. Acad. Sci. U.S.A.">
        <title>Niche adaptation and genome expansion in the chlorophyll d-producing cyanobacterium Acaryochloris marina.</title>
        <authorList>
            <person name="Swingley W.D."/>
            <person name="Chen M."/>
            <person name="Cheung P.C."/>
            <person name="Conrad A.L."/>
            <person name="Dejesa L.C."/>
            <person name="Hao J."/>
            <person name="Honchak B.M."/>
            <person name="Karbach L.E."/>
            <person name="Kurdoglu A."/>
            <person name="Lahiri S."/>
            <person name="Mastrian S.D."/>
            <person name="Miyashita H."/>
            <person name="Page L."/>
            <person name="Ramakrishna P."/>
            <person name="Satoh S."/>
            <person name="Sattley W.M."/>
            <person name="Shimada Y."/>
            <person name="Taylor H.L."/>
            <person name="Tomo T."/>
            <person name="Tsuchiya T."/>
            <person name="Wang Z.T."/>
            <person name="Raymond J."/>
            <person name="Mimuro M."/>
            <person name="Blankenship R.E."/>
            <person name="Touchman J.W."/>
        </authorList>
    </citation>
    <scope>NUCLEOTIDE SEQUENCE [LARGE SCALE GENOMIC DNA]</scope>
    <source>
        <strain evidence="2">MBIC 11017</strain>
    </source>
</reference>
<name>B0BZX2_ACAM1</name>
<dbReference type="HOGENOM" id="CLU_3283112_0_0_3"/>